<evidence type="ECO:0000313" key="8">
    <source>
        <dbReference type="Proteomes" id="UP000622604"/>
    </source>
</evidence>
<dbReference type="Gene3D" id="3.40.640.10">
    <property type="entry name" value="Type I PLP-dependent aspartate aminotransferase-like (Major domain)"/>
    <property type="match status" value="1"/>
</dbReference>
<dbReference type="InterPro" id="IPR000524">
    <property type="entry name" value="Tscrpt_reg_HTH_GntR"/>
</dbReference>
<dbReference type="SMART" id="SM00345">
    <property type="entry name" value="HTH_GNTR"/>
    <property type="match status" value="1"/>
</dbReference>
<dbReference type="Pfam" id="PF00155">
    <property type="entry name" value="Aminotran_1_2"/>
    <property type="match status" value="1"/>
</dbReference>
<dbReference type="CDD" id="cd07377">
    <property type="entry name" value="WHTH_GntR"/>
    <property type="match status" value="1"/>
</dbReference>
<gene>
    <name evidence="7" type="ORF">GCM10011274_02560</name>
</gene>
<dbReference type="Gene3D" id="1.10.10.10">
    <property type="entry name" value="Winged helix-like DNA-binding domain superfamily/Winged helix DNA-binding domain"/>
    <property type="match status" value="1"/>
</dbReference>
<keyword evidence="2" id="KW-0663">Pyridoxal phosphate</keyword>
<evidence type="ECO:0000256" key="2">
    <source>
        <dbReference type="ARBA" id="ARBA00022898"/>
    </source>
</evidence>
<comment type="caution">
    <text evidence="7">The sequence shown here is derived from an EMBL/GenBank/DDBJ whole genome shotgun (WGS) entry which is preliminary data.</text>
</comment>
<keyword evidence="4" id="KW-0238">DNA-binding</keyword>
<dbReference type="Proteomes" id="UP000622604">
    <property type="component" value="Unassembled WGS sequence"/>
</dbReference>
<comment type="similarity">
    <text evidence="1">In the C-terminal section; belongs to the class-I pyridoxal-phosphate-dependent aminotransferase family.</text>
</comment>
<dbReference type="InterPro" id="IPR036388">
    <property type="entry name" value="WH-like_DNA-bd_sf"/>
</dbReference>
<dbReference type="PROSITE" id="PS50949">
    <property type="entry name" value="HTH_GNTR"/>
    <property type="match status" value="1"/>
</dbReference>
<feature type="domain" description="HTH gntR-type" evidence="6">
    <location>
        <begin position="7"/>
        <end position="75"/>
    </location>
</feature>
<dbReference type="InterPro" id="IPR015421">
    <property type="entry name" value="PyrdxlP-dep_Trfase_major"/>
</dbReference>
<dbReference type="EMBL" id="BMZC01000001">
    <property type="protein sequence ID" value="GGZ48254.1"/>
    <property type="molecule type" value="Genomic_DNA"/>
</dbReference>
<dbReference type="SUPFAM" id="SSF53383">
    <property type="entry name" value="PLP-dependent transferases"/>
    <property type="match status" value="1"/>
</dbReference>
<dbReference type="Pfam" id="PF00392">
    <property type="entry name" value="GntR"/>
    <property type="match status" value="1"/>
</dbReference>
<dbReference type="InterPro" id="IPR015424">
    <property type="entry name" value="PyrdxlP-dep_Trfase"/>
</dbReference>
<dbReference type="PANTHER" id="PTHR46577">
    <property type="entry name" value="HTH-TYPE TRANSCRIPTIONAL REGULATORY PROTEIN GABR"/>
    <property type="match status" value="1"/>
</dbReference>
<name>A0A8H9LZ84_9ALTE</name>
<dbReference type="PRINTS" id="PR00035">
    <property type="entry name" value="HTHGNTR"/>
</dbReference>
<keyword evidence="3" id="KW-0805">Transcription regulation</keyword>
<evidence type="ECO:0000313" key="7">
    <source>
        <dbReference type="EMBL" id="GGZ48254.1"/>
    </source>
</evidence>
<evidence type="ECO:0000256" key="3">
    <source>
        <dbReference type="ARBA" id="ARBA00023015"/>
    </source>
</evidence>
<dbReference type="GO" id="GO:0030170">
    <property type="term" value="F:pyridoxal phosphate binding"/>
    <property type="evidence" value="ECO:0007669"/>
    <property type="project" value="InterPro"/>
</dbReference>
<reference evidence="7" key="2">
    <citation type="submission" date="2020-09" db="EMBL/GenBank/DDBJ databases">
        <authorList>
            <person name="Sun Q."/>
            <person name="Kim S."/>
        </authorList>
    </citation>
    <scope>NUCLEOTIDE SEQUENCE</scope>
    <source>
        <strain evidence="7">KCTC 32337</strain>
    </source>
</reference>
<protein>
    <submittedName>
        <fullName evidence="7">GntR family transcriptional regulator</fullName>
    </submittedName>
</protein>
<evidence type="ECO:0000259" key="6">
    <source>
        <dbReference type="PROSITE" id="PS50949"/>
    </source>
</evidence>
<dbReference type="InterPro" id="IPR036390">
    <property type="entry name" value="WH_DNA-bd_sf"/>
</dbReference>
<organism evidence="7 8">
    <name type="scientific">Paraglaciecola chathamensis</name>
    <dbReference type="NCBI Taxonomy" id="368405"/>
    <lineage>
        <taxon>Bacteria</taxon>
        <taxon>Pseudomonadati</taxon>
        <taxon>Pseudomonadota</taxon>
        <taxon>Gammaproteobacteria</taxon>
        <taxon>Alteromonadales</taxon>
        <taxon>Alteromonadaceae</taxon>
        <taxon>Paraglaciecola</taxon>
    </lineage>
</organism>
<keyword evidence="5" id="KW-0804">Transcription</keyword>
<dbReference type="InterPro" id="IPR015422">
    <property type="entry name" value="PyrdxlP-dep_Trfase_small"/>
</dbReference>
<dbReference type="InterPro" id="IPR004839">
    <property type="entry name" value="Aminotransferase_I/II_large"/>
</dbReference>
<dbReference type="GO" id="GO:0003700">
    <property type="term" value="F:DNA-binding transcription factor activity"/>
    <property type="evidence" value="ECO:0007669"/>
    <property type="project" value="InterPro"/>
</dbReference>
<reference evidence="7" key="1">
    <citation type="journal article" date="2014" name="Int. J. Syst. Evol. Microbiol.">
        <title>Complete genome sequence of Corynebacterium casei LMG S-19264T (=DSM 44701T), isolated from a smear-ripened cheese.</title>
        <authorList>
            <consortium name="US DOE Joint Genome Institute (JGI-PGF)"/>
            <person name="Walter F."/>
            <person name="Albersmeier A."/>
            <person name="Kalinowski J."/>
            <person name="Ruckert C."/>
        </authorList>
    </citation>
    <scope>NUCLEOTIDE SEQUENCE</scope>
    <source>
        <strain evidence="7">KCTC 32337</strain>
    </source>
</reference>
<accession>A0A8H9LZ84</accession>
<evidence type="ECO:0000256" key="5">
    <source>
        <dbReference type="ARBA" id="ARBA00023163"/>
    </source>
</evidence>
<proteinExistence type="inferred from homology"/>
<dbReference type="SUPFAM" id="SSF46785">
    <property type="entry name" value="Winged helix' DNA-binding domain"/>
    <property type="match status" value="1"/>
</dbReference>
<dbReference type="InterPro" id="IPR051446">
    <property type="entry name" value="HTH_trans_reg/aminotransferase"/>
</dbReference>
<dbReference type="PANTHER" id="PTHR46577:SF2">
    <property type="entry name" value="TRANSCRIPTIONAL REGULATORY PROTEIN"/>
    <property type="match status" value="1"/>
</dbReference>
<dbReference type="CDD" id="cd00609">
    <property type="entry name" value="AAT_like"/>
    <property type="match status" value="1"/>
</dbReference>
<dbReference type="AlphaFoldDB" id="A0A8H9LZ84"/>
<dbReference type="GO" id="GO:0003677">
    <property type="term" value="F:DNA binding"/>
    <property type="evidence" value="ECO:0007669"/>
    <property type="project" value="UniProtKB-KW"/>
</dbReference>
<sequence length="472" mass="52957">MGHSMSQFKYSRIAAELKNKILSNVWCADERLPSIRKLSSEYQVSKISIQNALHKLEANGLIKARSRSGYYVVAQEKKTLPPNNAKQNAPSLVTMPDIFHEIMARSAAFDIYPEGKVREPSSHIQTLNRHINRAMRQQAARNALYYGIPEGDFILRKQLSKLYRSRDLSISADDICITSGCQNSLFLALSSCCQPGDTVAIESPSFYGILQLLQILKLNVIEIPASFSDGLPTQALEKAAQQWHIKACIVTPNFATPTGACMPQGEKLALCQLAHKYAFTIIEDDIYGDLGFHFNTQPLKSVDRHHNVILCSSFSKSLSRDLRTGWIMGGKHHKAIVHLSMVNNLANNQAIQQGLAGFISEGHFRRHLMQYRQTLEKQQNELINVLRENWSVPFTYTTPSGGLALMVTFEQKVNCISVYQEAIKEGIIPAPGSLFSTHNAFRHSMRLSFVHEISGKRLIAIKRLGQLIQDHV</sequence>
<evidence type="ECO:0000256" key="1">
    <source>
        <dbReference type="ARBA" id="ARBA00005384"/>
    </source>
</evidence>
<evidence type="ECO:0000256" key="4">
    <source>
        <dbReference type="ARBA" id="ARBA00023125"/>
    </source>
</evidence>
<dbReference type="Gene3D" id="3.90.1150.10">
    <property type="entry name" value="Aspartate Aminotransferase, domain 1"/>
    <property type="match status" value="1"/>
</dbReference>